<evidence type="ECO:0000259" key="2">
    <source>
        <dbReference type="PROSITE" id="PS50965"/>
    </source>
</evidence>
<dbReference type="EMBL" id="CP008876">
    <property type="protein sequence ID" value="AIF66994.1"/>
    <property type="molecule type" value="Genomic_DNA"/>
</dbReference>
<dbReference type="Pfam" id="PF08378">
    <property type="entry name" value="NERD"/>
    <property type="match status" value="1"/>
</dbReference>
<protein>
    <submittedName>
        <fullName evidence="3">NERD nuclease</fullName>
    </submittedName>
</protein>
<dbReference type="Proteomes" id="UP000027980">
    <property type="component" value="Chromosome"/>
</dbReference>
<evidence type="ECO:0000313" key="4">
    <source>
        <dbReference type="Proteomes" id="UP000027980"/>
    </source>
</evidence>
<evidence type="ECO:0000256" key="1">
    <source>
        <dbReference type="SAM" id="MobiDB-lite"/>
    </source>
</evidence>
<accession>A0A075LKX2</accession>
<reference evidence="3 4" key="1">
    <citation type="submission" date="2014-07" db="EMBL/GenBank/DDBJ databases">
        <title>Complete genome sequence of a moderately halophilic bacterium Terribacillus aidingensis MP602, isolated from Cryptomeria fortunei in Tianmu mountain in China.</title>
        <authorList>
            <person name="Wang Y."/>
            <person name="Lu P."/>
            <person name="Zhang L."/>
        </authorList>
    </citation>
    <scope>NUCLEOTIDE SEQUENCE [LARGE SCALE GENOMIC DNA]</scope>
    <source>
        <strain evidence="3 4">MP602</strain>
    </source>
</reference>
<feature type="region of interest" description="Disordered" evidence="1">
    <location>
        <begin position="10"/>
        <end position="33"/>
    </location>
</feature>
<dbReference type="HOGENOM" id="CLU_068011_1_0_9"/>
<proteinExistence type="predicted"/>
<dbReference type="InterPro" id="IPR011528">
    <property type="entry name" value="NERD"/>
</dbReference>
<sequence length="281" mass="32648">MIKLLQRLFGKRSKSKKSNAKSEKSKTVPKAKKPMITSTRIGELGEYKINIQLDQLPKNSRYLSDVLLPNPRAKSGYSQIDHVIFTSYAIFVIETKNYAGTIYGDRNRDKWSVNGKFPMMNPFHQNFGHIKALKSILSEEEESNFVSIVSFTRRCMFKVNEDLRKIQSNDLIVYDTELSEYISRKMNVLRVQANSPRYTDEDVLSMYRILSKNNITDPKIRSEHIDSLKQKKYREASAAQSEAKAKCFTCNIEVSRKVKAYCEDNHIRFKGKVFCFEHQRS</sequence>
<dbReference type="PROSITE" id="PS50965">
    <property type="entry name" value="NERD"/>
    <property type="match status" value="1"/>
</dbReference>
<gene>
    <name evidence="3" type="ORF">GZ22_10290</name>
</gene>
<dbReference type="KEGG" id="tap:GZ22_10290"/>
<organism evidence="3 4">
    <name type="scientific">Terribacillus saccharophilus</name>
    <dbReference type="NCBI Taxonomy" id="361277"/>
    <lineage>
        <taxon>Bacteria</taxon>
        <taxon>Bacillati</taxon>
        <taxon>Bacillota</taxon>
        <taxon>Bacilli</taxon>
        <taxon>Bacillales</taxon>
        <taxon>Bacillaceae</taxon>
        <taxon>Terribacillus</taxon>
    </lineage>
</organism>
<feature type="compositionally biased region" description="Basic residues" evidence="1">
    <location>
        <begin position="10"/>
        <end position="19"/>
    </location>
</feature>
<name>A0A075LKX2_9BACI</name>
<evidence type="ECO:0000313" key="3">
    <source>
        <dbReference type="EMBL" id="AIF66994.1"/>
    </source>
</evidence>
<feature type="domain" description="NERD" evidence="2">
    <location>
        <begin position="41"/>
        <end position="156"/>
    </location>
</feature>
<dbReference type="AlphaFoldDB" id="A0A075LKX2"/>